<dbReference type="PROSITE" id="PS51318">
    <property type="entry name" value="TAT"/>
    <property type="match status" value="1"/>
</dbReference>
<keyword evidence="6" id="KW-1185">Reference proteome</keyword>
<dbReference type="RefSeq" id="WP_063748145.1">
    <property type="nucleotide sequence ID" value="NZ_CP122369.1"/>
</dbReference>
<dbReference type="Proteomes" id="UP001272987">
    <property type="component" value="Unassembled WGS sequence"/>
</dbReference>
<dbReference type="SUPFAM" id="SSF53474">
    <property type="entry name" value="alpha/beta-Hydrolases"/>
    <property type="match status" value="1"/>
</dbReference>
<evidence type="ECO:0008006" key="8">
    <source>
        <dbReference type="Google" id="ProtNLM"/>
    </source>
</evidence>
<keyword evidence="1" id="KW-0378">Hydrolase</keyword>
<accession>A0AAP6BK89</accession>
<evidence type="ECO:0000313" key="5">
    <source>
        <dbReference type="EMBL" id="MDX3025677.1"/>
    </source>
</evidence>
<dbReference type="Pfam" id="PF03403">
    <property type="entry name" value="PAF-AH_p_II"/>
    <property type="match status" value="1"/>
</dbReference>
<dbReference type="GO" id="GO:0016042">
    <property type="term" value="P:lipid catabolic process"/>
    <property type="evidence" value="ECO:0007669"/>
    <property type="project" value="UniProtKB-KW"/>
</dbReference>
<evidence type="ECO:0000256" key="2">
    <source>
        <dbReference type="ARBA" id="ARBA00022963"/>
    </source>
</evidence>
<dbReference type="PANTHER" id="PTHR10272:SF0">
    <property type="entry name" value="PLATELET-ACTIVATING FACTOR ACETYLHYDROLASE"/>
    <property type="match status" value="1"/>
</dbReference>
<organism evidence="4 7">
    <name type="scientific">Streptomyces acidiscabies</name>
    <dbReference type="NCBI Taxonomy" id="42234"/>
    <lineage>
        <taxon>Bacteria</taxon>
        <taxon>Bacillati</taxon>
        <taxon>Actinomycetota</taxon>
        <taxon>Actinomycetes</taxon>
        <taxon>Kitasatosporales</taxon>
        <taxon>Streptomycetaceae</taxon>
        <taxon>Streptomyces</taxon>
    </lineage>
</organism>
<dbReference type="AlphaFoldDB" id="A0AAP6BK89"/>
<evidence type="ECO:0000313" key="6">
    <source>
        <dbReference type="Proteomes" id="UP001272987"/>
    </source>
</evidence>
<protein>
    <recommendedName>
        <fullName evidence="8">Alpha/beta hydrolase family protein</fullName>
    </recommendedName>
</protein>
<gene>
    <name evidence="4" type="ORF">PV399_42150</name>
    <name evidence="5" type="ORF">PV666_48640</name>
</gene>
<dbReference type="InterPro" id="IPR006311">
    <property type="entry name" value="TAT_signal"/>
</dbReference>
<evidence type="ECO:0000313" key="4">
    <source>
        <dbReference type="EMBL" id="MDX2966268.1"/>
    </source>
</evidence>
<evidence type="ECO:0000313" key="7">
    <source>
        <dbReference type="Proteomes" id="UP001282288"/>
    </source>
</evidence>
<comment type="caution">
    <text evidence="4">The sequence shown here is derived from an EMBL/GenBank/DDBJ whole genome shotgun (WGS) entry which is preliminary data.</text>
</comment>
<name>A0AAP6BK89_9ACTN</name>
<dbReference type="GO" id="GO:0003847">
    <property type="term" value="F:1-alkyl-2-acetylglycerophosphocholine esterase activity"/>
    <property type="evidence" value="ECO:0007669"/>
    <property type="project" value="TreeGrafter"/>
</dbReference>
<sequence length="414" mass="44774">MPRPSSADRTTGISRRRAVITGTALGAGLALAAAPAVASPSRASGAVQPPVRLVLPAPSGPRALGTVALRLIDRSRRDPWVAGRPVRELMVQLWYPACAAVGPPRAPWMTRQAAEVFQQTGYLLPQYATLPDTHARSGAAADRLLRGRCPVILYSHGHGQHRGSSTALVEDLVSHGYVVVTVDHTYDAGQVEFPGGRVERYAMPPLTGEDDDPVILKAVGVRVADTRFVLEELARRVRSRRDPLPHGIGDVLDLSRTGMFGHSLGGATAASAMAAGVPIAAGANLDGSLFGPVVAEGLRKPFLLMSEDADTNPSWSEVWPRLRGWRRQLRVTGTRHFSYTDYEVFMPQVAARLGATEEQLAEFIGPLGSARAVDIQRRFLLAHFDLHLRGRRAPILDGPSSRYPEVRFIGGIRR</sequence>
<dbReference type="EMBL" id="JARAWC010000055">
    <property type="protein sequence ID" value="MDX2966268.1"/>
    <property type="molecule type" value="Genomic_DNA"/>
</dbReference>
<reference evidence="4 6" key="1">
    <citation type="journal article" date="2023" name="Microb. Genom.">
        <title>Mesoterricola silvestris gen. nov., sp. nov., Mesoterricola sediminis sp. nov., Geothrix oryzae sp. nov., Geothrix edaphica sp. nov., Geothrix rubra sp. nov., and Geothrix limicola sp. nov., six novel members of Acidobacteriota isolated from soils.</title>
        <authorList>
            <person name="Weisberg A.J."/>
            <person name="Pearce E."/>
            <person name="Kramer C.G."/>
            <person name="Chang J.H."/>
            <person name="Clarke C.R."/>
        </authorList>
    </citation>
    <scope>NUCLEOTIDE SEQUENCE</scope>
    <source>
        <strain evidence="5 6">NB05-1H</strain>
        <strain evidence="4">NRRL_B-16521</strain>
    </source>
</reference>
<dbReference type="EMBL" id="JARAWP010000052">
    <property type="protein sequence ID" value="MDX3025677.1"/>
    <property type="molecule type" value="Genomic_DNA"/>
</dbReference>
<keyword evidence="3" id="KW-0443">Lipid metabolism</keyword>
<dbReference type="GeneID" id="69806775"/>
<evidence type="ECO:0000256" key="1">
    <source>
        <dbReference type="ARBA" id="ARBA00022801"/>
    </source>
</evidence>
<dbReference type="Proteomes" id="UP001282288">
    <property type="component" value="Unassembled WGS sequence"/>
</dbReference>
<dbReference type="Gene3D" id="3.40.50.1820">
    <property type="entry name" value="alpha/beta hydrolase"/>
    <property type="match status" value="1"/>
</dbReference>
<dbReference type="PANTHER" id="PTHR10272">
    <property type="entry name" value="PLATELET-ACTIVATING FACTOR ACETYLHYDROLASE"/>
    <property type="match status" value="1"/>
</dbReference>
<keyword evidence="2" id="KW-0442">Lipid degradation</keyword>
<dbReference type="InterPro" id="IPR029058">
    <property type="entry name" value="AB_hydrolase_fold"/>
</dbReference>
<proteinExistence type="predicted"/>
<evidence type="ECO:0000256" key="3">
    <source>
        <dbReference type="ARBA" id="ARBA00023098"/>
    </source>
</evidence>